<keyword evidence="3" id="KW-1185">Reference proteome</keyword>
<evidence type="ECO:0000313" key="3">
    <source>
        <dbReference type="Proteomes" id="UP001521785"/>
    </source>
</evidence>
<reference evidence="2 3" key="1">
    <citation type="submission" date="2024-02" db="EMBL/GenBank/DDBJ databases">
        <title>De novo assembly and annotation of 12 fungi associated with fruit tree decline syndrome in Ontario, Canada.</title>
        <authorList>
            <person name="Sulman M."/>
            <person name="Ellouze W."/>
            <person name="Ilyukhin E."/>
        </authorList>
    </citation>
    <scope>NUCLEOTIDE SEQUENCE [LARGE SCALE GENOMIC DNA]</scope>
    <source>
        <strain evidence="2 3">M42-189</strain>
    </source>
</reference>
<gene>
    <name evidence="2" type="ORF">SLS60_006769</name>
</gene>
<dbReference type="Proteomes" id="UP001521785">
    <property type="component" value="Unassembled WGS sequence"/>
</dbReference>
<organism evidence="2 3">
    <name type="scientific">Paraconiothyrium brasiliense</name>
    <dbReference type="NCBI Taxonomy" id="300254"/>
    <lineage>
        <taxon>Eukaryota</taxon>
        <taxon>Fungi</taxon>
        <taxon>Dikarya</taxon>
        <taxon>Ascomycota</taxon>
        <taxon>Pezizomycotina</taxon>
        <taxon>Dothideomycetes</taxon>
        <taxon>Pleosporomycetidae</taxon>
        <taxon>Pleosporales</taxon>
        <taxon>Massarineae</taxon>
        <taxon>Didymosphaeriaceae</taxon>
        <taxon>Paraconiothyrium</taxon>
    </lineage>
</organism>
<evidence type="ECO:0008006" key="4">
    <source>
        <dbReference type="Google" id="ProtNLM"/>
    </source>
</evidence>
<evidence type="ECO:0000256" key="1">
    <source>
        <dbReference type="SAM" id="MobiDB-lite"/>
    </source>
</evidence>
<feature type="compositionally biased region" description="Polar residues" evidence="1">
    <location>
        <begin position="60"/>
        <end position="69"/>
    </location>
</feature>
<accession>A0ABR3R7G8</accession>
<sequence length="355" mass="40511">MKHEPVSMECCKQVIGEKCLDKWIKSSNKNNDRCPHCRQKLFEQDHAANDEDVEHPYDVDSNNGENGNEATMPPGDSDALAHRPGIHSLYPNVDVEALWYTIHRRPGLDLELWKEVQANFDALDTPDRMRQWHHILNIIRRVLENIHPPNQYAHGELFLSYHNRVPGALVALLDCLRDLEDAAGPGVPLTQRQGQAYRAAGPIFDCIYLMVKCAGAIQPRGIVDLDSGLFNEVVGDQGGCWSGLYDRLEIRDRFLWDRVFGDAMRLCRDADAAALRLLSAMLLCQPVDTIKRALVGWEGSAFSWSNGEWRDYNNCLLVTNNLRRDLGEIDSHMRLNYVTDIDLLSRWREPRLTII</sequence>
<proteinExistence type="predicted"/>
<dbReference type="Gene3D" id="3.30.40.10">
    <property type="entry name" value="Zinc/RING finger domain, C3HC4 (zinc finger)"/>
    <property type="match status" value="1"/>
</dbReference>
<protein>
    <recommendedName>
        <fullName evidence="4">RING-type domain-containing protein</fullName>
    </recommendedName>
</protein>
<feature type="region of interest" description="Disordered" evidence="1">
    <location>
        <begin position="46"/>
        <end position="80"/>
    </location>
</feature>
<name>A0ABR3R7G8_9PLEO</name>
<dbReference type="SUPFAM" id="SSF57850">
    <property type="entry name" value="RING/U-box"/>
    <property type="match status" value="1"/>
</dbReference>
<comment type="caution">
    <text evidence="2">The sequence shown here is derived from an EMBL/GenBank/DDBJ whole genome shotgun (WGS) entry which is preliminary data.</text>
</comment>
<feature type="compositionally biased region" description="Basic and acidic residues" evidence="1">
    <location>
        <begin position="46"/>
        <end position="58"/>
    </location>
</feature>
<dbReference type="EMBL" id="JAKJXO020000009">
    <property type="protein sequence ID" value="KAL1600384.1"/>
    <property type="molecule type" value="Genomic_DNA"/>
</dbReference>
<evidence type="ECO:0000313" key="2">
    <source>
        <dbReference type="EMBL" id="KAL1600384.1"/>
    </source>
</evidence>
<dbReference type="InterPro" id="IPR013083">
    <property type="entry name" value="Znf_RING/FYVE/PHD"/>
</dbReference>